<dbReference type="PROSITE" id="PS51767">
    <property type="entry name" value="PEPTIDASE_A1"/>
    <property type="match status" value="1"/>
</dbReference>
<keyword evidence="2" id="KW-1015">Disulfide bond</keyword>
<evidence type="ECO:0000259" key="5">
    <source>
        <dbReference type="PROSITE" id="PS51767"/>
    </source>
</evidence>
<keyword evidence="4" id="KW-0732">Signal</keyword>
<dbReference type="PANTHER" id="PTHR47966">
    <property type="entry name" value="BETA-SITE APP-CLEAVING ENZYME, ISOFORM A-RELATED"/>
    <property type="match status" value="1"/>
</dbReference>
<keyword evidence="7" id="KW-1185">Reference proteome</keyword>
<dbReference type="Pfam" id="PF00026">
    <property type="entry name" value="Asp"/>
    <property type="match status" value="1"/>
</dbReference>
<name>A0A1L0CTV5_9ASCO</name>
<dbReference type="OrthoDB" id="5839471at2759"/>
<dbReference type="GO" id="GO:0004190">
    <property type="term" value="F:aspartic-type endopeptidase activity"/>
    <property type="evidence" value="ECO:0007669"/>
    <property type="project" value="InterPro"/>
</dbReference>
<accession>A0A1L0CTV5</accession>
<dbReference type="InterPro" id="IPR021109">
    <property type="entry name" value="Peptidase_aspartic_dom_sf"/>
</dbReference>
<dbReference type="AlphaFoldDB" id="A0A1L0CTV5"/>
<dbReference type="SUPFAM" id="SSF50630">
    <property type="entry name" value="Acid proteases"/>
    <property type="match status" value="1"/>
</dbReference>
<evidence type="ECO:0000256" key="2">
    <source>
        <dbReference type="ARBA" id="ARBA00023157"/>
    </source>
</evidence>
<feature type="signal peptide" evidence="4">
    <location>
        <begin position="1"/>
        <end position="15"/>
    </location>
</feature>
<dbReference type="Proteomes" id="UP000182334">
    <property type="component" value="Chromosome I"/>
</dbReference>
<dbReference type="PRINTS" id="PR00792">
    <property type="entry name" value="PEPSIN"/>
</dbReference>
<feature type="domain" description="Peptidase A1" evidence="5">
    <location>
        <begin position="41"/>
        <end position="367"/>
    </location>
</feature>
<evidence type="ECO:0000256" key="3">
    <source>
        <dbReference type="SAM" id="MobiDB-lite"/>
    </source>
</evidence>
<evidence type="ECO:0000256" key="1">
    <source>
        <dbReference type="ARBA" id="ARBA00007447"/>
    </source>
</evidence>
<dbReference type="EMBL" id="LT635756">
    <property type="protein sequence ID" value="SGZ46320.1"/>
    <property type="molecule type" value="Genomic_DNA"/>
</dbReference>
<dbReference type="InterPro" id="IPR033121">
    <property type="entry name" value="PEPTIDASE_A1"/>
</dbReference>
<feature type="chain" id="PRO_5012295370" evidence="4">
    <location>
        <begin position="16"/>
        <end position="506"/>
    </location>
</feature>
<evidence type="ECO:0000313" key="6">
    <source>
        <dbReference type="EMBL" id="SGZ46320.1"/>
    </source>
</evidence>
<gene>
    <name evidence="6" type="ORF">SAMEA4029010_CIC11G00000003262</name>
</gene>
<dbReference type="InterPro" id="IPR001461">
    <property type="entry name" value="Aspartic_peptidase_A1"/>
</dbReference>
<organism evidence="6 7">
    <name type="scientific">Sungouiella intermedia</name>
    <dbReference type="NCBI Taxonomy" id="45354"/>
    <lineage>
        <taxon>Eukaryota</taxon>
        <taxon>Fungi</taxon>
        <taxon>Dikarya</taxon>
        <taxon>Ascomycota</taxon>
        <taxon>Saccharomycotina</taxon>
        <taxon>Pichiomycetes</taxon>
        <taxon>Metschnikowiaceae</taxon>
        <taxon>Sungouiella</taxon>
    </lineage>
</organism>
<proteinExistence type="inferred from homology"/>
<evidence type="ECO:0000256" key="4">
    <source>
        <dbReference type="SAM" id="SignalP"/>
    </source>
</evidence>
<dbReference type="Gene3D" id="2.40.70.10">
    <property type="entry name" value="Acid Proteases"/>
    <property type="match status" value="2"/>
</dbReference>
<dbReference type="GO" id="GO:0006508">
    <property type="term" value="P:proteolysis"/>
    <property type="evidence" value="ECO:0007669"/>
    <property type="project" value="InterPro"/>
</dbReference>
<evidence type="ECO:0000313" key="7">
    <source>
        <dbReference type="Proteomes" id="UP000182334"/>
    </source>
</evidence>
<reference evidence="6 7" key="1">
    <citation type="submission" date="2016-10" db="EMBL/GenBank/DDBJ databases">
        <authorList>
            <person name="de Groot N.N."/>
        </authorList>
    </citation>
    <scope>NUCLEOTIDE SEQUENCE [LARGE SCALE GENOMIC DNA]</scope>
    <source>
        <strain evidence="6 7">CBS 141442</strain>
    </source>
</reference>
<sequence>MNIVTLLACLAAVDAYIKLDQSKLEKRDSIEDDGDFKYNGFYVDAAFGTPAQKVKLTVDFSSSDVYTNQGKCARMNKNQNADEVFIGNTTCPFLSYNYSLSSTANSTFMSKANFQTELLDGSLLSDVMQIGDVKLEDFYFGLEDETGEYFPQGVLGLSTSKFYSMVTALTDLNLQWDFFMDRLVKDKQITRAAASVYFGDDNGDDGSVLLGAVDHAKYSGELQWFSTYDYPGIISVTGFGDQDSNFFGNLDVRIGPFINETWVNPYSAPQLADMILYHFGLDASLRYPYVDCLMKESPVEISFYTNEGNLTCPLLQLISKDELSEECRLEVVVDTFSSDVQLGYNFLKHMYIVGDNLNSSDSKIGFAPKVVSDKSDIDESGDWGEPQSKYSKGFFDSFETLDSDYLLTYNFNSLDNIVETGTFEDSITASGSTTSGSKTSHDSTQTTAADTSANSSTQAGQTSTHESGGSATSTGGTSSSSSSGIGSDSHAVHWLGMFAGALMIFV</sequence>
<feature type="region of interest" description="Disordered" evidence="3">
    <location>
        <begin position="428"/>
        <end position="484"/>
    </location>
</feature>
<dbReference type="PANTHER" id="PTHR47966:SF65">
    <property type="entry name" value="ASPARTIC-TYPE ENDOPEPTIDASE"/>
    <property type="match status" value="1"/>
</dbReference>
<comment type="similarity">
    <text evidence="1">Belongs to the peptidase A1 family.</text>
</comment>
<protein>
    <submittedName>
        <fullName evidence="6">CIC11C00000003262</fullName>
    </submittedName>
</protein>